<evidence type="ECO:0000313" key="1">
    <source>
        <dbReference type="EMBL" id="RUT08977.1"/>
    </source>
</evidence>
<gene>
    <name evidence="1" type="ORF">DSM106972_010300</name>
</gene>
<dbReference type="Gene3D" id="3.40.630.30">
    <property type="match status" value="1"/>
</dbReference>
<evidence type="ECO:0008006" key="3">
    <source>
        <dbReference type="Google" id="ProtNLM"/>
    </source>
</evidence>
<comment type="caution">
    <text evidence="1">The sequence shown here is derived from an EMBL/GenBank/DDBJ whole genome shotgun (WGS) entry which is preliminary data.</text>
</comment>
<dbReference type="OrthoDB" id="9799092at2"/>
<reference evidence="1" key="2">
    <citation type="journal article" date="2019" name="Genome Biol. Evol.">
        <title>Day and night: Metabolic profiles and evolutionary relationships of six axenic non-marine cyanobacteria.</title>
        <authorList>
            <person name="Will S.E."/>
            <person name="Henke P."/>
            <person name="Boedeker C."/>
            <person name="Huang S."/>
            <person name="Brinkmann H."/>
            <person name="Rohde M."/>
            <person name="Jarek M."/>
            <person name="Friedl T."/>
            <person name="Seufert S."/>
            <person name="Schumacher M."/>
            <person name="Overmann J."/>
            <person name="Neumann-Schaal M."/>
            <person name="Petersen J."/>
        </authorList>
    </citation>
    <scope>NUCLEOTIDE SEQUENCE [LARGE SCALE GENOMIC DNA]</scope>
    <source>
        <strain evidence="1">PCC 7102</strain>
    </source>
</reference>
<dbReference type="EMBL" id="RSCL01000002">
    <property type="protein sequence ID" value="RUT08977.1"/>
    <property type="molecule type" value="Genomic_DNA"/>
</dbReference>
<accession>A0A3S1BC07</accession>
<dbReference type="RefSeq" id="WP_158632769.1">
    <property type="nucleotide sequence ID" value="NZ_RSCL01000002.1"/>
</dbReference>
<keyword evidence="2" id="KW-1185">Reference proteome</keyword>
<sequence length="51" mass="5595">MLLSGLHCLKQAGVDTVRLGVDADNPNGALRLYESVGFQKVYTSINFLRDV</sequence>
<dbReference type="InterPro" id="IPR016181">
    <property type="entry name" value="Acyl_CoA_acyltransferase"/>
</dbReference>
<protein>
    <recommendedName>
        <fullName evidence="3">N-acetyltransferase domain-containing protein</fullName>
    </recommendedName>
</protein>
<name>A0A3S1BC07_9CYAN</name>
<organism evidence="1 2">
    <name type="scientific">Dulcicalothrix desertica PCC 7102</name>
    <dbReference type="NCBI Taxonomy" id="232991"/>
    <lineage>
        <taxon>Bacteria</taxon>
        <taxon>Bacillati</taxon>
        <taxon>Cyanobacteriota</taxon>
        <taxon>Cyanophyceae</taxon>
        <taxon>Nostocales</taxon>
        <taxon>Calotrichaceae</taxon>
        <taxon>Dulcicalothrix</taxon>
    </lineage>
</organism>
<dbReference type="Proteomes" id="UP000271624">
    <property type="component" value="Unassembled WGS sequence"/>
</dbReference>
<evidence type="ECO:0000313" key="2">
    <source>
        <dbReference type="Proteomes" id="UP000271624"/>
    </source>
</evidence>
<dbReference type="SUPFAM" id="SSF55729">
    <property type="entry name" value="Acyl-CoA N-acyltransferases (Nat)"/>
    <property type="match status" value="1"/>
</dbReference>
<dbReference type="AlphaFoldDB" id="A0A3S1BC07"/>
<proteinExistence type="predicted"/>
<reference evidence="1" key="1">
    <citation type="submission" date="2018-12" db="EMBL/GenBank/DDBJ databases">
        <authorList>
            <person name="Will S."/>
            <person name="Neumann-Schaal M."/>
            <person name="Henke P."/>
        </authorList>
    </citation>
    <scope>NUCLEOTIDE SEQUENCE</scope>
    <source>
        <strain evidence="1">PCC 7102</strain>
    </source>
</reference>